<gene>
    <name evidence="7" type="ORF">DNK44_03055</name>
</gene>
<evidence type="ECO:0000313" key="8">
    <source>
        <dbReference type="Proteomes" id="UP000293172"/>
    </source>
</evidence>
<proteinExistence type="predicted"/>
<evidence type="ECO:0000259" key="6">
    <source>
        <dbReference type="PROSITE" id="PS50110"/>
    </source>
</evidence>
<dbReference type="InterPro" id="IPR043128">
    <property type="entry name" value="Rev_trsase/Diguanyl_cyclase"/>
</dbReference>
<evidence type="ECO:0000256" key="2">
    <source>
        <dbReference type="ARBA" id="ARBA00023125"/>
    </source>
</evidence>
<protein>
    <submittedName>
        <fullName evidence="7">Diguanylate cyclase</fullName>
    </submittedName>
</protein>
<evidence type="ECO:0000256" key="1">
    <source>
        <dbReference type="ARBA" id="ARBA00023015"/>
    </source>
</evidence>
<comment type="caution">
    <text evidence="7">The sequence shown here is derived from an EMBL/GenBank/DDBJ whole genome shotgun (WGS) entry which is preliminary data.</text>
</comment>
<keyword evidence="4" id="KW-0597">Phosphoprotein</keyword>
<keyword evidence="1" id="KW-0805">Transcription regulation</keyword>
<evidence type="ECO:0000256" key="3">
    <source>
        <dbReference type="ARBA" id="ARBA00023163"/>
    </source>
</evidence>
<dbReference type="PROSITE" id="PS50110">
    <property type="entry name" value="RESPONSE_REGULATORY"/>
    <property type="match status" value="1"/>
</dbReference>
<dbReference type="SUPFAM" id="SSF55073">
    <property type="entry name" value="Nucleotide cyclase"/>
    <property type="match status" value="1"/>
</dbReference>
<feature type="domain" description="Response regulatory" evidence="6">
    <location>
        <begin position="7"/>
        <end position="126"/>
    </location>
</feature>
<dbReference type="AlphaFoldDB" id="A0A4Q9R9J2"/>
<dbReference type="OrthoDB" id="9800897at2"/>
<feature type="coiled-coil region" evidence="5">
    <location>
        <begin position="125"/>
        <end position="152"/>
    </location>
</feature>
<reference evidence="7 8" key="1">
    <citation type="submission" date="2018-06" db="EMBL/GenBank/DDBJ databases">
        <title>Three novel Pseudomonas species isolated from symptomatic oak.</title>
        <authorList>
            <person name="Bueno-Gonzalez V."/>
            <person name="Brady C."/>
        </authorList>
    </citation>
    <scope>NUCLEOTIDE SEQUENCE [LARGE SCALE GENOMIC DNA]</scope>
    <source>
        <strain evidence="7 8">P6B</strain>
    </source>
</reference>
<keyword evidence="3" id="KW-0804">Transcription</keyword>
<accession>A0A4Q9R9J2</accession>
<dbReference type="InterPro" id="IPR001789">
    <property type="entry name" value="Sig_transdc_resp-reg_receiver"/>
</dbReference>
<dbReference type="InterPro" id="IPR039420">
    <property type="entry name" value="WalR-like"/>
</dbReference>
<dbReference type="SUPFAM" id="SSF52172">
    <property type="entry name" value="CheY-like"/>
    <property type="match status" value="1"/>
</dbReference>
<dbReference type="PANTHER" id="PTHR43214">
    <property type="entry name" value="TWO-COMPONENT RESPONSE REGULATOR"/>
    <property type="match status" value="1"/>
</dbReference>
<dbReference type="Proteomes" id="UP000293172">
    <property type="component" value="Unassembled WGS sequence"/>
</dbReference>
<keyword evidence="2" id="KW-0238">DNA-binding</keyword>
<evidence type="ECO:0000256" key="4">
    <source>
        <dbReference type="PROSITE-ProRule" id="PRU00169"/>
    </source>
</evidence>
<dbReference type="InterPro" id="IPR029787">
    <property type="entry name" value="Nucleotide_cyclase"/>
</dbReference>
<dbReference type="CDD" id="cd17574">
    <property type="entry name" value="REC_OmpR"/>
    <property type="match status" value="1"/>
</dbReference>
<evidence type="ECO:0000313" key="7">
    <source>
        <dbReference type="EMBL" id="TBU96612.1"/>
    </source>
</evidence>
<dbReference type="Gene3D" id="3.40.50.2300">
    <property type="match status" value="1"/>
</dbReference>
<dbReference type="GO" id="GO:0003677">
    <property type="term" value="F:DNA binding"/>
    <property type="evidence" value="ECO:0007669"/>
    <property type="project" value="UniProtKB-KW"/>
</dbReference>
<evidence type="ECO:0000256" key="5">
    <source>
        <dbReference type="SAM" id="Coils"/>
    </source>
</evidence>
<dbReference type="InterPro" id="IPR000160">
    <property type="entry name" value="GGDEF_dom"/>
</dbReference>
<dbReference type="InterPro" id="IPR011006">
    <property type="entry name" value="CheY-like_superfamily"/>
</dbReference>
<dbReference type="Gene3D" id="3.30.70.270">
    <property type="match status" value="1"/>
</dbReference>
<dbReference type="GO" id="GO:0000160">
    <property type="term" value="P:phosphorelay signal transduction system"/>
    <property type="evidence" value="ECO:0007669"/>
    <property type="project" value="InterPro"/>
</dbReference>
<keyword evidence="5" id="KW-0175">Coiled coil</keyword>
<dbReference type="SMART" id="SM00267">
    <property type="entry name" value="GGDEF"/>
    <property type="match status" value="1"/>
</dbReference>
<dbReference type="EMBL" id="QJUL01000003">
    <property type="protein sequence ID" value="TBU96612.1"/>
    <property type="molecule type" value="Genomic_DNA"/>
</dbReference>
<sequence length="320" mass="35316">MPNPHLSILVVDDAKFSSAMIGRALSQAGYQDVRFASSAAEAIRNLEQRPASVLLADWLMPEMDGLELTGRVRQLDEMADHYTYIILLTGKEGENVLSEAFDRGVDDFISKSQMNEQLVPRVFAADRLCNTLQRLLQENVLLTQNVTSLEERNLVDPLTGLGNARYLQQKLADSLRQVESRGGALCYLLIGLQGVEELRARHGASFYNELLRGVARRLQQLVRPLDVLVSLDDRHFALITLLEDLQACSPSSFKRLHEGLNLKAFKTSEGFISLKAGICLVGLDSKALPLQPQTLLDHAAALLPDAHASGRVAALRLPLP</sequence>
<dbReference type="Pfam" id="PF00990">
    <property type="entry name" value="GGDEF"/>
    <property type="match status" value="1"/>
</dbReference>
<dbReference type="Pfam" id="PF00072">
    <property type="entry name" value="Response_reg"/>
    <property type="match status" value="1"/>
</dbReference>
<dbReference type="SMART" id="SM00448">
    <property type="entry name" value="REC"/>
    <property type="match status" value="1"/>
</dbReference>
<feature type="modified residue" description="4-aspartylphosphate" evidence="4">
    <location>
        <position position="57"/>
    </location>
</feature>
<dbReference type="PANTHER" id="PTHR43214:SF41">
    <property type="entry name" value="NITRATE_NITRITE RESPONSE REGULATOR PROTEIN NARP"/>
    <property type="match status" value="1"/>
</dbReference>
<organism evidence="7 8">
    <name type="scientific">Phytopseudomonas dryadis</name>
    <dbReference type="NCBI Taxonomy" id="2487520"/>
    <lineage>
        <taxon>Bacteria</taxon>
        <taxon>Pseudomonadati</taxon>
        <taxon>Pseudomonadota</taxon>
        <taxon>Gammaproteobacteria</taxon>
        <taxon>Pseudomonadales</taxon>
        <taxon>Pseudomonadaceae</taxon>
        <taxon>Phytopseudomonas</taxon>
    </lineage>
</organism>
<name>A0A4Q9R9J2_9GAMM</name>